<dbReference type="Proteomes" id="UP001596297">
    <property type="component" value="Unassembled WGS sequence"/>
</dbReference>
<name>A0ABW1YEF0_9DEIO</name>
<protein>
    <submittedName>
        <fullName evidence="1">Uncharacterized protein</fullName>
    </submittedName>
</protein>
<organism evidence="1 2">
    <name type="scientific">Deinococcus lacus</name>
    <dbReference type="NCBI Taxonomy" id="392561"/>
    <lineage>
        <taxon>Bacteria</taxon>
        <taxon>Thermotogati</taxon>
        <taxon>Deinococcota</taxon>
        <taxon>Deinococci</taxon>
        <taxon>Deinococcales</taxon>
        <taxon>Deinococcaceae</taxon>
        <taxon>Deinococcus</taxon>
    </lineage>
</organism>
<dbReference type="RefSeq" id="WP_380083423.1">
    <property type="nucleotide sequence ID" value="NZ_JBHSWD010000001.1"/>
</dbReference>
<evidence type="ECO:0000313" key="2">
    <source>
        <dbReference type="Proteomes" id="UP001596297"/>
    </source>
</evidence>
<dbReference type="EMBL" id="JBHSWD010000001">
    <property type="protein sequence ID" value="MFC6592398.1"/>
    <property type="molecule type" value="Genomic_DNA"/>
</dbReference>
<evidence type="ECO:0000313" key="1">
    <source>
        <dbReference type="EMBL" id="MFC6592398.1"/>
    </source>
</evidence>
<accession>A0ABW1YEF0</accession>
<proteinExistence type="predicted"/>
<gene>
    <name evidence="1" type="ORF">ACFP81_10605</name>
</gene>
<comment type="caution">
    <text evidence="1">The sequence shown here is derived from an EMBL/GenBank/DDBJ whole genome shotgun (WGS) entry which is preliminary data.</text>
</comment>
<keyword evidence="2" id="KW-1185">Reference proteome</keyword>
<reference evidence="2" key="1">
    <citation type="journal article" date="2019" name="Int. J. Syst. Evol. Microbiol.">
        <title>The Global Catalogue of Microorganisms (GCM) 10K type strain sequencing project: providing services to taxonomists for standard genome sequencing and annotation.</title>
        <authorList>
            <consortium name="The Broad Institute Genomics Platform"/>
            <consortium name="The Broad Institute Genome Sequencing Center for Infectious Disease"/>
            <person name="Wu L."/>
            <person name="Ma J."/>
        </authorList>
    </citation>
    <scope>NUCLEOTIDE SEQUENCE [LARGE SCALE GENOMIC DNA]</scope>
    <source>
        <strain evidence="2">CGMCC 1.15772</strain>
    </source>
</reference>
<sequence length="448" mass="49669">MSDWLPVLAQSHEERRASTTRDFLELMLQLWQAQQLGQDIEAIAAKLEKKARLGVFYTFDLAGRAQLGQLGGPKSAADLITEAAEAQAMASGALARERALEVLLKASLAQVSPYARLAASVLVTNALRDGLREGGTLGGATHKRFTRIRPVKEPRAHSVLEGVVKPIDEPFVIGGIAVHGPGDARLPWSEKAWCGHVLEYLRLGQGMVNRAVTDPVKPQRGIPYSVAAQPLQREPHPDSSSMALKVRVDEENDDLEQARKAVEVIAALHGDGPLPSLRVEAVINSYGDDAAAAFLWDPKGKRVFSIEVYPDEGYEAVDVAHEIGHLLDAFGIGEPGVYASVAHPKLEQWRQAVRSTQLHKQLTALNLSEDQDVTEHTRYLLQPHELFARSYAQFIAIVSGDRDMRRDIGAEVSTEFRPLRVPAHWQDNDFRSIAEAFDRLFKEERWWK</sequence>